<dbReference type="KEGG" id="osn:118762639"/>
<evidence type="ECO:0000256" key="9">
    <source>
        <dbReference type="ARBA" id="ARBA00023180"/>
    </source>
</evidence>
<keyword evidence="6" id="KW-0297">G-protein coupled receptor</keyword>
<keyword evidence="4" id="KW-0732">Signal</keyword>
<dbReference type="Pfam" id="PF00003">
    <property type="entry name" value="7tm_3"/>
    <property type="match status" value="1"/>
</dbReference>
<gene>
    <name evidence="15" type="primary">LOC118762639</name>
</gene>
<dbReference type="InterPro" id="IPR017978">
    <property type="entry name" value="GPCR_3_C"/>
</dbReference>
<evidence type="ECO:0000313" key="15">
    <source>
        <dbReference type="RefSeq" id="XP_036357430.1"/>
    </source>
</evidence>
<feature type="transmembrane region" description="Helical" evidence="11">
    <location>
        <begin position="901"/>
        <end position="925"/>
    </location>
</feature>
<feature type="transmembrane region" description="Helical" evidence="11">
    <location>
        <begin position="773"/>
        <end position="793"/>
    </location>
</feature>
<organism evidence="14 15">
    <name type="scientific">Octopus sinensis</name>
    <name type="common">East Asian common octopus</name>
    <dbReference type="NCBI Taxonomy" id="2607531"/>
    <lineage>
        <taxon>Eukaryota</taxon>
        <taxon>Metazoa</taxon>
        <taxon>Spiralia</taxon>
        <taxon>Lophotrochozoa</taxon>
        <taxon>Mollusca</taxon>
        <taxon>Cephalopoda</taxon>
        <taxon>Coleoidea</taxon>
        <taxon>Octopodiformes</taxon>
        <taxon>Octopoda</taxon>
        <taxon>Incirrata</taxon>
        <taxon>Octopodidae</taxon>
        <taxon>Octopus</taxon>
    </lineage>
</organism>
<feature type="transmembrane region" description="Helical" evidence="11">
    <location>
        <begin position="828"/>
        <end position="845"/>
    </location>
</feature>
<protein>
    <submittedName>
        <fullName evidence="15">Metabotropic glutamate receptor 3-like</fullName>
    </submittedName>
</protein>
<dbReference type="Gene3D" id="3.40.50.2300">
    <property type="match status" value="2"/>
</dbReference>
<evidence type="ECO:0000256" key="1">
    <source>
        <dbReference type="ARBA" id="ARBA00004651"/>
    </source>
</evidence>
<evidence type="ECO:0000256" key="3">
    <source>
        <dbReference type="ARBA" id="ARBA00022692"/>
    </source>
</evidence>
<dbReference type="InterPro" id="IPR050726">
    <property type="entry name" value="mGluR"/>
</dbReference>
<dbReference type="InterPro" id="IPR000337">
    <property type="entry name" value="GPCR_3"/>
</dbReference>
<keyword evidence="2" id="KW-1003">Cell membrane</keyword>
<name>A0A7E6ER56_9MOLL</name>
<sequence length="934" mass="106823">MEKTHCRFQKKKMMNLSEKYIVLIIILLGQYARRCTVNEQSYEFANITMDGDYIIDFVLSIHEGNRPDEDTVISVDNVVAVEAIISAIEYINEDASLLSNVSLGYVIHDDFNSPQQVSAIAMKLSQRILSNSLLTSGYQLCPNKSNGCSQSEANFSIVTESHSFSNVNITQSTNSDNKLSNENDVEFSEKNYYNDDAKDTSISQKPVVAVVGSSTSDTTVSLAMNLQLLGIPIVGCMATSNVFQRWLYFPNFIRVVPSDKFQAQAIFDIIVYFEWSYIFVLTSNNYYGLEGLLLLEDEAAKQNVCLNSLSIQAHRNSSIDEKSIRNALDKLNEDDRVKVVIVFMLPGEAQKLFVEVSRKNITGITWIASEAWAGRGEFLTLPPHIMQGIIGVTLNSQTHKLPDEYPVKIHPGRNKWLLPFLCQQYNIAVDCSLKKLQNISDFPRNLTSFYDCFPVSLNFIWTYMFDAIYTIAKGLHNLLEVKKCENKSVPTINYSELLQNYKDIRFKGFSAVPIQFDRYGEEINAHYDILTLQFNESIKKLEYINIGSWQQVNSDTSLTINPSDIHWNKGVKPMSRCSVPCGKGYKRKIGSQSCCWVCEKCPPGWVSTSNISYKCLRCEYLKHPNDDNSECVDDKRTWFSYDSPGGIIIILLCCVGELFSVTLLLLFSKHRNHNLYIGMSFKFLSFLVATFGFLLPFTFLQRHLDIICHINIICLQLFYALHLSLMFYSIGTIRHYVGHLNRLFKNIPLKGKNKKDKSNEMNHITFNTDTKCCSLNCINMGSFVFILTVLLRISPLAFNGLQMPAQVVIKKVSTNNIFLYCRSKDWDFYFALLYEAIMLCLILLFSNKSRNSTSNNDIYQNGSTIYDNDKIIYYEAFLIALVCFTFTPFERFESKPWIATILQSTAVIIIQYIFVVSTYGTKLYVIYRERNKRK</sequence>
<feature type="transmembrane region" description="Helical" evidence="11">
    <location>
        <begin position="679"/>
        <end position="700"/>
    </location>
</feature>
<keyword evidence="14" id="KW-1185">Reference proteome</keyword>
<evidence type="ECO:0000313" key="14">
    <source>
        <dbReference type="Proteomes" id="UP000515154"/>
    </source>
</evidence>
<comment type="subcellular location">
    <subcellularLocation>
        <location evidence="1">Cell membrane</location>
        <topology evidence="1">Multi-pass membrane protein</topology>
    </subcellularLocation>
</comment>
<accession>A0A7E6ER56</accession>
<evidence type="ECO:0000259" key="13">
    <source>
        <dbReference type="Pfam" id="PF01094"/>
    </source>
</evidence>
<dbReference type="GO" id="GO:0005886">
    <property type="term" value="C:plasma membrane"/>
    <property type="evidence" value="ECO:0007669"/>
    <property type="project" value="UniProtKB-SubCell"/>
</dbReference>
<dbReference type="RefSeq" id="XP_036357430.1">
    <property type="nucleotide sequence ID" value="XM_036501537.1"/>
</dbReference>
<evidence type="ECO:0000256" key="4">
    <source>
        <dbReference type="ARBA" id="ARBA00022729"/>
    </source>
</evidence>
<evidence type="ECO:0000256" key="8">
    <source>
        <dbReference type="ARBA" id="ARBA00023170"/>
    </source>
</evidence>
<keyword evidence="9" id="KW-0325">Glycoprotein</keyword>
<evidence type="ECO:0000256" key="11">
    <source>
        <dbReference type="SAM" id="Phobius"/>
    </source>
</evidence>
<evidence type="ECO:0000256" key="7">
    <source>
        <dbReference type="ARBA" id="ARBA00023136"/>
    </source>
</evidence>
<keyword evidence="7 11" id="KW-0472">Membrane</keyword>
<dbReference type="Pfam" id="PF01094">
    <property type="entry name" value="ANF_receptor"/>
    <property type="match status" value="1"/>
</dbReference>
<dbReference type="PRINTS" id="PR00248">
    <property type="entry name" value="GPCRMGR"/>
</dbReference>
<feature type="transmembrane region" description="Helical" evidence="11">
    <location>
        <begin position="706"/>
        <end position="728"/>
    </location>
</feature>
<dbReference type="PANTHER" id="PTHR24060">
    <property type="entry name" value="METABOTROPIC GLUTAMATE RECEPTOR"/>
    <property type="match status" value="1"/>
</dbReference>
<dbReference type="InterPro" id="IPR001828">
    <property type="entry name" value="ANF_lig-bd_rcpt"/>
</dbReference>
<evidence type="ECO:0000256" key="10">
    <source>
        <dbReference type="ARBA" id="ARBA00023224"/>
    </source>
</evidence>
<dbReference type="FunFam" id="3.40.50.2300:FF:000016">
    <property type="entry name" value="Taste 1 receptor member 2"/>
    <property type="match status" value="1"/>
</dbReference>
<feature type="domain" description="G-protein coupled receptors family 3 profile" evidence="12">
    <location>
        <begin position="640"/>
        <end position="918"/>
    </location>
</feature>
<feature type="transmembrane region" description="Helical" evidence="11">
    <location>
        <begin position="871"/>
        <end position="889"/>
    </location>
</feature>
<keyword evidence="5 11" id="KW-1133">Transmembrane helix</keyword>
<proteinExistence type="predicted"/>
<feature type="transmembrane region" description="Helical" evidence="11">
    <location>
        <begin position="645"/>
        <end position="667"/>
    </location>
</feature>
<keyword evidence="8" id="KW-0675">Receptor</keyword>
<reference evidence="15" key="1">
    <citation type="submission" date="2025-08" db="UniProtKB">
        <authorList>
            <consortium name="RefSeq"/>
        </authorList>
    </citation>
    <scope>IDENTIFICATION</scope>
</reference>
<dbReference type="InterPro" id="IPR038550">
    <property type="entry name" value="GPCR_3_9-Cys_sf"/>
</dbReference>
<keyword evidence="3 11" id="KW-0812">Transmembrane</keyword>
<dbReference type="AlphaFoldDB" id="A0A7E6ER56"/>
<dbReference type="InterPro" id="IPR028082">
    <property type="entry name" value="Peripla_BP_I"/>
</dbReference>
<dbReference type="Proteomes" id="UP000515154">
    <property type="component" value="Linkage group LG3"/>
</dbReference>
<dbReference type="Gene3D" id="2.10.50.30">
    <property type="entry name" value="GPCR, family 3, nine cysteines domain"/>
    <property type="match status" value="1"/>
</dbReference>
<evidence type="ECO:0000256" key="2">
    <source>
        <dbReference type="ARBA" id="ARBA00022475"/>
    </source>
</evidence>
<feature type="domain" description="Receptor ligand binding region" evidence="13">
    <location>
        <begin position="82"/>
        <end position="533"/>
    </location>
</feature>
<dbReference type="GO" id="GO:0004930">
    <property type="term" value="F:G protein-coupled receptor activity"/>
    <property type="evidence" value="ECO:0007669"/>
    <property type="project" value="UniProtKB-KW"/>
</dbReference>
<evidence type="ECO:0000256" key="6">
    <source>
        <dbReference type="ARBA" id="ARBA00023040"/>
    </source>
</evidence>
<keyword evidence="10" id="KW-0807">Transducer</keyword>
<evidence type="ECO:0000256" key="5">
    <source>
        <dbReference type="ARBA" id="ARBA00022989"/>
    </source>
</evidence>
<dbReference type="SUPFAM" id="SSF53822">
    <property type="entry name" value="Periplasmic binding protein-like I"/>
    <property type="match status" value="2"/>
</dbReference>
<evidence type="ECO:0000259" key="12">
    <source>
        <dbReference type="Pfam" id="PF00003"/>
    </source>
</evidence>